<dbReference type="AlphaFoldDB" id="A0AAD8Y9F5"/>
<reference evidence="1" key="1">
    <citation type="submission" date="2023-06" db="EMBL/GenBank/DDBJ databases">
        <title>Survivors Of The Sea: Transcriptome response of Skeletonema marinoi to long-term dormancy.</title>
        <authorList>
            <person name="Pinder M.I.M."/>
            <person name="Kourtchenko O."/>
            <person name="Robertson E.K."/>
            <person name="Larsson T."/>
            <person name="Maumus F."/>
            <person name="Osuna-Cruz C.M."/>
            <person name="Vancaester E."/>
            <person name="Stenow R."/>
            <person name="Vandepoele K."/>
            <person name="Ploug H."/>
            <person name="Bruchert V."/>
            <person name="Godhe A."/>
            <person name="Topel M."/>
        </authorList>
    </citation>
    <scope>NUCLEOTIDE SEQUENCE</scope>
    <source>
        <strain evidence="1">R05AC</strain>
    </source>
</reference>
<name>A0AAD8Y9F5_9STRA</name>
<proteinExistence type="predicted"/>
<organism evidence="1 2">
    <name type="scientific">Skeletonema marinoi</name>
    <dbReference type="NCBI Taxonomy" id="267567"/>
    <lineage>
        <taxon>Eukaryota</taxon>
        <taxon>Sar</taxon>
        <taxon>Stramenopiles</taxon>
        <taxon>Ochrophyta</taxon>
        <taxon>Bacillariophyta</taxon>
        <taxon>Coscinodiscophyceae</taxon>
        <taxon>Thalassiosirophycidae</taxon>
        <taxon>Thalassiosirales</taxon>
        <taxon>Skeletonemataceae</taxon>
        <taxon>Skeletonema</taxon>
        <taxon>Skeletonema marinoi-dohrnii complex</taxon>
    </lineage>
</organism>
<sequence length="447" mass="50739">MLELAFKTFPMSKLRPLAVLVVVGIMCQSLFLLQFRDGDDEDPIISPTYTQQVYYKKSDTDAISNPNLIQQTLKDNEMFNPIDRPMAARDIFTMPPLEVCGRMAAIPPEQEQQTINKYTNQCPTVVTYDDPIFLIEGQDPFGRTGNKLLGFLHALEKARKTGRIVGIVVDDSWALPVITTFFMSIQDGDVDEWKHQMEKTFCIKLLTREELPKYTDVVRRSAKDIFIYTGDSDDDLEEYIEFQTYHIRNLFRHYNNGDGVNSEKKKVRNMCISLDEMFGSDRSCVYSVIHSRSFNSRPLERKSGMQQLGRICAKSGCDPIAALDMQPEYVKSILRPLGMLEHPIVIISDGQDLSVAERLLNDPEIAPMLRLVPNRAKWIGGDITLAIMSTTFIGNPASTFSGFIAKSRLALGLDNTFMFRARNENGEWDNTCGDTCIFSKRIMRSNA</sequence>
<comment type="caution">
    <text evidence="1">The sequence shown here is derived from an EMBL/GenBank/DDBJ whole genome shotgun (WGS) entry which is preliminary data.</text>
</comment>
<gene>
    <name evidence="1" type="ORF">QTG54_007550</name>
</gene>
<accession>A0AAD8Y9F5</accession>
<evidence type="ECO:0000313" key="1">
    <source>
        <dbReference type="EMBL" id="KAK1741977.1"/>
    </source>
</evidence>
<keyword evidence="2" id="KW-1185">Reference proteome</keyword>
<evidence type="ECO:0000313" key="2">
    <source>
        <dbReference type="Proteomes" id="UP001224775"/>
    </source>
</evidence>
<dbReference type="EMBL" id="JATAAI010000012">
    <property type="protein sequence ID" value="KAK1741977.1"/>
    <property type="molecule type" value="Genomic_DNA"/>
</dbReference>
<protein>
    <submittedName>
        <fullName evidence="1">Uncharacterized protein</fullName>
    </submittedName>
</protein>
<dbReference type="Proteomes" id="UP001224775">
    <property type="component" value="Unassembled WGS sequence"/>
</dbReference>